<dbReference type="PANTHER" id="PTHR43418:SF4">
    <property type="entry name" value="MULTIFUNCTIONAL TRYPTOPHAN BIOSYNTHESIS PROTEIN"/>
    <property type="match status" value="1"/>
</dbReference>
<dbReference type="GO" id="GO:0005829">
    <property type="term" value="C:cytosol"/>
    <property type="evidence" value="ECO:0007669"/>
    <property type="project" value="TreeGrafter"/>
</dbReference>
<evidence type="ECO:0000313" key="4">
    <source>
        <dbReference type="Proteomes" id="UP000753961"/>
    </source>
</evidence>
<dbReference type="FunFam" id="3.40.50.880:FF:000003">
    <property type="entry name" value="Anthranilate synthase component II"/>
    <property type="match status" value="1"/>
</dbReference>
<dbReference type="InterPro" id="IPR006221">
    <property type="entry name" value="TrpG/PapA_dom"/>
</dbReference>
<dbReference type="GO" id="GO:0000162">
    <property type="term" value="P:L-tryptophan biosynthetic process"/>
    <property type="evidence" value="ECO:0007669"/>
    <property type="project" value="TreeGrafter"/>
</dbReference>
<protein>
    <submittedName>
        <fullName evidence="3">Aminodeoxychorismate/anthranilate synthase component II</fullName>
    </submittedName>
</protein>
<evidence type="ECO:0000259" key="2">
    <source>
        <dbReference type="Pfam" id="PF00117"/>
    </source>
</evidence>
<dbReference type="PROSITE" id="PS51273">
    <property type="entry name" value="GATASE_TYPE_1"/>
    <property type="match status" value="1"/>
</dbReference>
<dbReference type="PRINTS" id="PR00099">
    <property type="entry name" value="CPSGATASE"/>
</dbReference>
<dbReference type="SUPFAM" id="SSF52317">
    <property type="entry name" value="Class I glutamine amidotransferase-like"/>
    <property type="match status" value="1"/>
</dbReference>
<gene>
    <name evidence="3" type="ORF">KUV50_11760</name>
</gene>
<evidence type="ECO:0000256" key="1">
    <source>
        <dbReference type="ARBA" id="ARBA00022962"/>
    </source>
</evidence>
<dbReference type="EMBL" id="JAHVHU010000010">
    <property type="protein sequence ID" value="MBY5958816.1"/>
    <property type="molecule type" value="Genomic_DNA"/>
</dbReference>
<proteinExistence type="predicted"/>
<reference evidence="3" key="1">
    <citation type="submission" date="2021-06" db="EMBL/GenBank/DDBJ databases">
        <title>44 bacteria genomes isolated from Dapeng, Shenzhen.</title>
        <authorList>
            <person name="Zheng W."/>
            <person name="Yu S."/>
            <person name="Huang Y."/>
        </authorList>
    </citation>
    <scope>NUCLEOTIDE SEQUENCE</scope>
    <source>
        <strain evidence="3">DP5N28-2</strain>
    </source>
</reference>
<dbReference type="PRINTS" id="PR00096">
    <property type="entry name" value="GATASE"/>
</dbReference>
<name>A0A953HY60_9BACT</name>
<dbReference type="Proteomes" id="UP000753961">
    <property type="component" value="Unassembled WGS sequence"/>
</dbReference>
<dbReference type="Pfam" id="PF00117">
    <property type="entry name" value="GATase"/>
    <property type="match status" value="1"/>
</dbReference>
<accession>A0A953HY60</accession>
<organism evidence="3 4">
    <name type="scientific">Membranihabitans marinus</name>
    <dbReference type="NCBI Taxonomy" id="1227546"/>
    <lineage>
        <taxon>Bacteria</taxon>
        <taxon>Pseudomonadati</taxon>
        <taxon>Bacteroidota</taxon>
        <taxon>Saprospiria</taxon>
        <taxon>Saprospirales</taxon>
        <taxon>Saprospiraceae</taxon>
        <taxon>Membranihabitans</taxon>
    </lineage>
</organism>
<dbReference type="InterPro" id="IPR050472">
    <property type="entry name" value="Anth_synth/Amidotransfase"/>
</dbReference>
<feature type="domain" description="Glutamine amidotransferase" evidence="2">
    <location>
        <begin position="4"/>
        <end position="188"/>
    </location>
</feature>
<comment type="caution">
    <text evidence="3">The sequence shown here is derived from an EMBL/GenBank/DDBJ whole genome shotgun (WGS) entry which is preliminary data.</text>
</comment>
<keyword evidence="1" id="KW-0315">Glutamine amidotransferase</keyword>
<dbReference type="GO" id="GO:0004049">
    <property type="term" value="F:anthranilate synthase activity"/>
    <property type="evidence" value="ECO:0007669"/>
    <property type="project" value="TreeGrafter"/>
</dbReference>
<dbReference type="NCBIfam" id="TIGR00566">
    <property type="entry name" value="trpG_papA"/>
    <property type="match status" value="1"/>
</dbReference>
<dbReference type="AlphaFoldDB" id="A0A953HY60"/>
<dbReference type="PANTHER" id="PTHR43418">
    <property type="entry name" value="MULTIFUNCTIONAL TRYPTOPHAN BIOSYNTHESIS PROTEIN-RELATED"/>
    <property type="match status" value="1"/>
</dbReference>
<dbReference type="InterPro" id="IPR029062">
    <property type="entry name" value="Class_I_gatase-like"/>
</dbReference>
<evidence type="ECO:0000313" key="3">
    <source>
        <dbReference type="EMBL" id="MBY5958816.1"/>
    </source>
</evidence>
<dbReference type="Gene3D" id="3.40.50.880">
    <property type="match status" value="1"/>
</dbReference>
<dbReference type="PRINTS" id="PR00097">
    <property type="entry name" value="ANTSNTHASEII"/>
</dbReference>
<dbReference type="InterPro" id="IPR017926">
    <property type="entry name" value="GATASE"/>
</dbReference>
<sequence>MKILLIDNYDSFTFNLYQYLTEISDHEIEVFRNDKIQIEEVDAYDIIILSPGPGVPKDAGHMPAIIDRYRSSKPILGVCLGHQAIGESYGAELINLSTVYHGVDTALNILDNGDLFDQIPDGIRVGRYHSWSIKKGSTPEEIIITALDDEEEIMALRHRHDPVFGVQFHPESILTPNGKDILRNFLKEAERFINQTAS</sequence>
<dbReference type="RefSeq" id="WP_222580354.1">
    <property type="nucleotide sequence ID" value="NZ_JAHVHU010000010.1"/>
</dbReference>
<dbReference type="CDD" id="cd01743">
    <property type="entry name" value="GATase1_Anthranilate_Synthase"/>
    <property type="match status" value="1"/>
</dbReference>
<keyword evidence="4" id="KW-1185">Reference proteome</keyword>